<dbReference type="Proteomes" id="UP000006038">
    <property type="component" value="Chromosome 1"/>
</dbReference>
<keyword evidence="3" id="KW-1185">Reference proteome</keyword>
<name>J3L0P3_ORYBR</name>
<dbReference type="AlphaFoldDB" id="J3L0P3"/>
<protein>
    <submittedName>
        <fullName evidence="2">Uncharacterized protein</fullName>
    </submittedName>
</protein>
<proteinExistence type="predicted"/>
<evidence type="ECO:0000256" key="1">
    <source>
        <dbReference type="SAM" id="MobiDB-lite"/>
    </source>
</evidence>
<accession>J3L0P3</accession>
<dbReference type="HOGENOM" id="CLU_3035556_0_0_1"/>
<dbReference type="EnsemblPlants" id="OB01G27990.1">
    <property type="protein sequence ID" value="OB01G27990.1"/>
    <property type="gene ID" value="OB01G27990"/>
</dbReference>
<evidence type="ECO:0000313" key="2">
    <source>
        <dbReference type="EnsemblPlants" id="OB01G27990.1"/>
    </source>
</evidence>
<organism evidence="2">
    <name type="scientific">Oryza brachyantha</name>
    <name type="common">malo sina</name>
    <dbReference type="NCBI Taxonomy" id="4533"/>
    <lineage>
        <taxon>Eukaryota</taxon>
        <taxon>Viridiplantae</taxon>
        <taxon>Streptophyta</taxon>
        <taxon>Embryophyta</taxon>
        <taxon>Tracheophyta</taxon>
        <taxon>Spermatophyta</taxon>
        <taxon>Magnoliopsida</taxon>
        <taxon>Liliopsida</taxon>
        <taxon>Poales</taxon>
        <taxon>Poaceae</taxon>
        <taxon>BOP clade</taxon>
        <taxon>Oryzoideae</taxon>
        <taxon>Oryzeae</taxon>
        <taxon>Oryzinae</taxon>
        <taxon>Oryza</taxon>
    </lineage>
</organism>
<dbReference type="Gramene" id="OB01G27990.1">
    <property type="protein sequence ID" value="OB01G27990.1"/>
    <property type="gene ID" value="OB01G27990"/>
</dbReference>
<reference evidence="2" key="2">
    <citation type="submission" date="2013-04" db="UniProtKB">
        <authorList>
            <consortium name="EnsemblPlants"/>
        </authorList>
    </citation>
    <scope>IDENTIFICATION</scope>
</reference>
<feature type="region of interest" description="Disordered" evidence="1">
    <location>
        <begin position="1"/>
        <end position="20"/>
    </location>
</feature>
<reference evidence="2" key="1">
    <citation type="journal article" date="2013" name="Nat. Commun.">
        <title>Whole-genome sequencing of Oryza brachyantha reveals mechanisms underlying Oryza genome evolution.</title>
        <authorList>
            <person name="Chen J."/>
            <person name="Huang Q."/>
            <person name="Gao D."/>
            <person name="Wang J."/>
            <person name="Lang Y."/>
            <person name="Liu T."/>
            <person name="Li B."/>
            <person name="Bai Z."/>
            <person name="Luis Goicoechea J."/>
            <person name="Liang C."/>
            <person name="Chen C."/>
            <person name="Zhang W."/>
            <person name="Sun S."/>
            <person name="Liao Y."/>
            <person name="Zhang X."/>
            <person name="Yang L."/>
            <person name="Song C."/>
            <person name="Wang M."/>
            <person name="Shi J."/>
            <person name="Liu G."/>
            <person name="Liu J."/>
            <person name="Zhou H."/>
            <person name="Zhou W."/>
            <person name="Yu Q."/>
            <person name="An N."/>
            <person name="Chen Y."/>
            <person name="Cai Q."/>
            <person name="Wang B."/>
            <person name="Liu B."/>
            <person name="Min J."/>
            <person name="Huang Y."/>
            <person name="Wu H."/>
            <person name="Li Z."/>
            <person name="Zhang Y."/>
            <person name="Yin Y."/>
            <person name="Song W."/>
            <person name="Jiang J."/>
            <person name="Jackson S.A."/>
            <person name="Wing R.A."/>
            <person name="Wang J."/>
            <person name="Chen M."/>
        </authorList>
    </citation>
    <scope>NUCLEOTIDE SEQUENCE [LARGE SCALE GENOMIC DNA]</scope>
    <source>
        <strain evidence="2">cv. IRGC 101232</strain>
    </source>
</reference>
<evidence type="ECO:0000313" key="3">
    <source>
        <dbReference type="Proteomes" id="UP000006038"/>
    </source>
</evidence>
<sequence length="55" mass="6106">MPPAVRAGQRVRPNPGERARAARCGAADEMLKHRNMKSVLFEGRHAGEQTKATHR</sequence>